<reference evidence="2 3" key="1">
    <citation type="journal article" date="2020" name="Microb. Genom.">
        <title>Genetic diversity of clinical and environmental Mucorales isolates obtained from an investigation of mucormycosis cases among solid organ transplant recipients.</title>
        <authorList>
            <person name="Nguyen M.H."/>
            <person name="Kaul D."/>
            <person name="Muto C."/>
            <person name="Cheng S.J."/>
            <person name="Richter R.A."/>
            <person name="Bruno V.M."/>
            <person name="Liu G."/>
            <person name="Beyhan S."/>
            <person name="Sundermann A.J."/>
            <person name="Mounaud S."/>
            <person name="Pasculle A.W."/>
            <person name="Nierman W.C."/>
            <person name="Driscoll E."/>
            <person name="Cumbie R."/>
            <person name="Clancy C.J."/>
            <person name="Dupont C.L."/>
        </authorList>
    </citation>
    <scope>NUCLEOTIDE SEQUENCE [LARGE SCALE GENOMIC DNA]</scope>
    <source>
        <strain evidence="2 3">GL24</strain>
    </source>
</reference>
<gene>
    <name evidence="2" type="ORF">G6F50_018077</name>
</gene>
<organism evidence="2 3">
    <name type="scientific">Rhizopus delemar</name>
    <dbReference type="NCBI Taxonomy" id="936053"/>
    <lineage>
        <taxon>Eukaryota</taxon>
        <taxon>Fungi</taxon>
        <taxon>Fungi incertae sedis</taxon>
        <taxon>Mucoromycota</taxon>
        <taxon>Mucoromycotina</taxon>
        <taxon>Mucoromycetes</taxon>
        <taxon>Mucorales</taxon>
        <taxon>Mucorineae</taxon>
        <taxon>Rhizopodaceae</taxon>
        <taxon>Rhizopus</taxon>
    </lineage>
</organism>
<protein>
    <submittedName>
        <fullName evidence="2">Uncharacterized protein</fullName>
    </submittedName>
</protein>
<proteinExistence type="predicted"/>
<dbReference type="EMBL" id="JAANIU010015546">
    <property type="protein sequence ID" value="KAG1529325.1"/>
    <property type="molecule type" value="Genomic_DNA"/>
</dbReference>
<feature type="compositionally biased region" description="Low complexity" evidence="1">
    <location>
        <begin position="67"/>
        <end position="78"/>
    </location>
</feature>
<comment type="caution">
    <text evidence="2">The sequence shown here is derived from an EMBL/GenBank/DDBJ whole genome shotgun (WGS) entry which is preliminary data.</text>
</comment>
<evidence type="ECO:0000256" key="1">
    <source>
        <dbReference type="SAM" id="MobiDB-lite"/>
    </source>
</evidence>
<evidence type="ECO:0000313" key="2">
    <source>
        <dbReference type="EMBL" id="KAG1529325.1"/>
    </source>
</evidence>
<name>A0A9P6XNH9_9FUNG</name>
<dbReference type="AlphaFoldDB" id="A0A9P6XNH9"/>
<feature type="compositionally biased region" description="Basic and acidic residues" evidence="1">
    <location>
        <begin position="54"/>
        <end position="63"/>
    </location>
</feature>
<feature type="region of interest" description="Disordered" evidence="1">
    <location>
        <begin position="50"/>
        <end position="78"/>
    </location>
</feature>
<keyword evidence="3" id="KW-1185">Reference proteome</keyword>
<accession>A0A9P6XNH9</accession>
<evidence type="ECO:0000313" key="3">
    <source>
        <dbReference type="Proteomes" id="UP000740926"/>
    </source>
</evidence>
<dbReference type="Proteomes" id="UP000740926">
    <property type="component" value="Unassembled WGS sequence"/>
</dbReference>
<sequence>MLWNSNASVSAVPVMPDSFLYMRNRFWKVMLASVWFSRWTGTPSFASTAWCRPSDQRRPDRVRPVNSSTMTTSPSRTM</sequence>